<accession>A0A8R2M5Q0</accession>
<evidence type="ECO:0000256" key="7">
    <source>
        <dbReference type="ARBA" id="ARBA00022792"/>
    </source>
</evidence>
<evidence type="ECO:0000256" key="13">
    <source>
        <dbReference type="ARBA" id="ARBA00030987"/>
    </source>
</evidence>
<proteinExistence type="inferred from homology"/>
<feature type="transmembrane region" description="Helical" evidence="14">
    <location>
        <begin position="73"/>
        <end position="92"/>
    </location>
</feature>
<reference evidence="15" key="2">
    <citation type="submission" date="2022-06" db="UniProtKB">
        <authorList>
            <consortium name="EnsemblMetazoa"/>
        </authorList>
    </citation>
    <scope>IDENTIFICATION</scope>
    <source>
        <strain evidence="15">p50T (Dazao)</strain>
    </source>
</reference>
<keyword evidence="5" id="KW-0679">Respiratory chain</keyword>
<comment type="similarity">
    <text evidence="2">Belongs to the complex I NDUFB4 subunit family.</text>
</comment>
<name>A0A8R2M5Q0_BOMMO</name>
<dbReference type="PANTHER" id="PTHR15469:SF0">
    <property type="entry name" value="NADH DEHYDROGENASE [UBIQUINONE] 1 BETA SUBCOMPLEX SUBUNIT 4"/>
    <property type="match status" value="1"/>
</dbReference>
<dbReference type="InterPro" id="IPR009866">
    <property type="entry name" value="NADH_UbQ_OxRdtase_NDUFB4_su"/>
</dbReference>
<evidence type="ECO:0000256" key="2">
    <source>
        <dbReference type="ARBA" id="ARBA00007260"/>
    </source>
</evidence>
<evidence type="ECO:0000313" key="15">
    <source>
        <dbReference type="EnsemblMetazoa" id="XP_037875275.1"/>
    </source>
</evidence>
<keyword evidence="9 14" id="KW-1133">Transmembrane helix</keyword>
<keyword evidence="11 14" id="KW-0472">Membrane</keyword>
<dbReference type="GO" id="GO:0005743">
    <property type="term" value="C:mitochondrial inner membrane"/>
    <property type="evidence" value="ECO:0007669"/>
    <property type="project" value="UniProtKB-SubCell"/>
</dbReference>
<evidence type="ECO:0000256" key="3">
    <source>
        <dbReference type="ARBA" id="ARBA00018681"/>
    </source>
</evidence>
<comment type="subcellular location">
    <subcellularLocation>
        <location evidence="1">Mitochondrion inner membrane</location>
        <topology evidence="1">Single-pass membrane protein</topology>
    </subcellularLocation>
</comment>
<organism evidence="15 16">
    <name type="scientific">Bombyx mori</name>
    <name type="common">Silk moth</name>
    <dbReference type="NCBI Taxonomy" id="7091"/>
    <lineage>
        <taxon>Eukaryota</taxon>
        <taxon>Metazoa</taxon>
        <taxon>Ecdysozoa</taxon>
        <taxon>Arthropoda</taxon>
        <taxon>Hexapoda</taxon>
        <taxon>Insecta</taxon>
        <taxon>Pterygota</taxon>
        <taxon>Neoptera</taxon>
        <taxon>Endopterygota</taxon>
        <taxon>Lepidoptera</taxon>
        <taxon>Glossata</taxon>
        <taxon>Ditrysia</taxon>
        <taxon>Bombycoidea</taxon>
        <taxon>Bombycidae</taxon>
        <taxon>Bombycinae</taxon>
        <taxon>Bombyx</taxon>
    </lineage>
</organism>
<evidence type="ECO:0000256" key="11">
    <source>
        <dbReference type="ARBA" id="ARBA00023136"/>
    </source>
</evidence>
<protein>
    <recommendedName>
        <fullName evidence="3">NADH dehydrogenase [ubiquinone] 1 beta subcomplex subunit 4</fullName>
    </recommendedName>
    <alternativeName>
        <fullName evidence="12">Complex I-B15</fullName>
    </alternativeName>
    <alternativeName>
        <fullName evidence="13">NADH-ubiquinone oxidoreductase B15 subunit</fullName>
    </alternativeName>
</protein>
<evidence type="ECO:0000313" key="16">
    <source>
        <dbReference type="Proteomes" id="UP000005204"/>
    </source>
</evidence>
<evidence type="ECO:0000256" key="6">
    <source>
        <dbReference type="ARBA" id="ARBA00022692"/>
    </source>
</evidence>
<keyword evidence="8" id="KW-0249">Electron transport</keyword>
<keyword evidence="16" id="KW-1185">Reference proteome</keyword>
<dbReference type="EnsemblMetazoa" id="XM_038019347.1">
    <property type="protein sequence ID" value="XP_037875275.1"/>
    <property type="gene ID" value="LOC101746156"/>
</dbReference>
<keyword evidence="10" id="KW-0496">Mitochondrion</keyword>
<dbReference type="Pfam" id="PF07225">
    <property type="entry name" value="NDUF_B4"/>
    <property type="match status" value="2"/>
</dbReference>
<evidence type="ECO:0000256" key="9">
    <source>
        <dbReference type="ARBA" id="ARBA00022989"/>
    </source>
</evidence>
<keyword evidence="6 14" id="KW-0812">Transmembrane</keyword>
<evidence type="ECO:0000256" key="14">
    <source>
        <dbReference type="SAM" id="Phobius"/>
    </source>
</evidence>
<keyword evidence="4" id="KW-0813">Transport</keyword>
<dbReference type="Proteomes" id="UP000005204">
    <property type="component" value="Unassembled WGS sequence"/>
</dbReference>
<evidence type="ECO:0000256" key="12">
    <source>
        <dbReference type="ARBA" id="ARBA00030212"/>
    </source>
</evidence>
<evidence type="ECO:0000256" key="10">
    <source>
        <dbReference type="ARBA" id="ARBA00023128"/>
    </source>
</evidence>
<keyword evidence="7" id="KW-0999">Mitochondrion inner membrane</keyword>
<evidence type="ECO:0000256" key="8">
    <source>
        <dbReference type="ARBA" id="ARBA00022982"/>
    </source>
</evidence>
<evidence type="ECO:0000256" key="4">
    <source>
        <dbReference type="ARBA" id="ARBA00022448"/>
    </source>
</evidence>
<dbReference type="PANTHER" id="PTHR15469">
    <property type="entry name" value="NADH-UBIQUINONE OXIDOREDUCTASE B15 SUBUNIT"/>
    <property type="match status" value="1"/>
</dbReference>
<dbReference type="AlphaFoldDB" id="A0A8R2M5Q0"/>
<evidence type="ECO:0000256" key="5">
    <source>
        <dbReference type="ARBA" id="ARBA00022660"/>
    </source>
</evidence>
<feature type="transmembrane region" description="Helical" evidence="14">
    <location>
        <begin position="193"/>
        <end position="210"/>
    </location>
</feature>
<evidence type="ECO:0000256" key="1">
    <source>
        <dbReference type="ARBA" id="ARBA00004434"/>
    </source>
</evidence>
<reference evidence="16" key="1">
    <citation type="journal article" date="2008" name="Insect Biochem. Mol. Biol.">
        <title>The genome of a lepidopteran model insect, the silkworm Bombyx mori.</title>
        <authorList>
            <consortium name="International Silkworm Genome Consortium"/>
        </authorList>
    </citation>
    <scope>NUCLEOTIDE SEQUENCE [LARGE SCALE GENOMIC DNA]</scope>
    <source>
        <strain evidence="16">p50T</strain>
    </source>
</reference>
<sequence length="235" mass="27973">MANNYGLSDAELNLIKTQASRRAEMRREFLKQRTNPWKNASEAGYVFDTALQRFLSMKVTQFEYFTVNKRTSLFGFFVIVVPMFTFGTLIWNERTQREQKIRSGELRYKDRLFKLCVFTKMSGYGFSETDCKIILKQIERRAKFRQEFLKLKSDPCKHSQEAGYVFDPAIQRFLSMKSCQVEYFKPCFRTARFAILTIIVPMCTLGVLIWNDRTEREQKIRRGELRYKDRLFKLA</sequence>